<reference evidence="3 4" key="1">
    <citation type="submission" date="2016-10" db="EMBL/GenBank/DDBJ databases">
        <authorList>
            <person name="de Groot N.N."/>
        </authorList>
    </citation>
    <scope>NUCLEOTIDE SEQUENCE [LARGE SCALE GENOMIC DNA]</scope>
    <source>
        <strain evidence="3 4">DSM 20475</strain>
    </source>
</reference>
<dbReference type="CDD" id="cd07012">
    <property type="entry name" value="PBP2_Bug_TTT"/>
    <property type="match status" value="1"/>
</dbReference>
<keyword evidence="3" id="KW-0675">Receptor</keyword>
<protein>
    <submittedName>
        <fullName evidence="3">Tripartite-type tricarboxylate transporter, receptor component TctC</fullName>
    </submittedName>
</protein>
<dbReference type="SUPFAM" id="SSF53850">
    <property type="entry name" value="Periplasmic binding protein-like II"/>
    <property type="match status" value="1"/>
</dbReference>
<dbReference type="PANTHER" id="PTHR42928:SF5">
    <property type="entry name" value="BLR1237 PROTEIN"/>
    <property type="match status" value="1"/>
</dbReference>
<keyword evidence="2" id="KW-0732">Signal</keyword>
<evidence type="ECO:0000313" key="4">
    <source>
        <dbReference type="Proteomes" id="UP000198995"/>
    </source>
</evidence>
<dbReference type="PROSITE" id="PS51257">
    <property type="entry name" value="PROKAR_LIPOPROTEIN"/>
    <property type="match status" value="1"/>
</dbReference>
<dbReference type="PIRSF" id="PIRSF017082">
    <property type="entry name" value="YflP"/>
    <property type="match status" value="1"/>
</dbReference>
<dbReference type="RefSeq" id="WP_091790960.1">
    <property type="nucleotide sequence ID" value="NZ_FNAF01000001.1"/>
</dbReference>
<evidence type="ECO:0000256" key="1">
    <source>
        <dbReference type="ARBA" id="ARBA00006987"/>
    </source>
</evidence>
<evidence type="ECO:0000313" key="3">
    <source>
        <dbReference type="EMBL" id="SDD14121.1"/>
    </source>
</evidence>
<dbReference type="Gene3D" id="3.40.190.10">
    <property type="entry name" value="Periplasmic binding protein-like II"/>
    <property type="match status" value="1"/>
</dbReference>
<dbReference type="Gene3D" id="3.40.190.150">
    <property type="entry name" value="Bordetella uptake gene, domain 1"/>
    <property type="match status" value="1"/>
</dbReference>
<dbReference type="AlphaFoldDB" id="A0A1G6SBS0"/>
<evidence type="ECO:0000256" key="2">
    <source>
        <dbReference type="SAM" id="SignalP"/>
    </source>
</evidence>
<dbReference type="OrthoDB" id="8880247at2"/>
<feature type="signal peptide" evidence="2">
    <location>
        <begin position="1"/>
        <end position="22"/>
    </location>
</feature>
<keyword evidence="4" id="KW-1185">Reference proteome</keyword>
<proteinExistence type="inferred from homology"/>
<dbReference type="InterPro" id="IPR005064">
    <property type="entry name" value="BUG"/>
</dbReference>
<accession>A0A1G6SBS0</accession>
<dbReference type="EMBL" id="FNAF01000001">
    <property type="protein sequence ID" value="SDD14121.1"/>
    <property type="molecule type" value="Genomic_DNA"/>
</dbReference>
<dbReference type="InterPro" id="IPR042100">
    <property type="entry name" value="Bug_dom1"/>
</dbReference>
<organism evidence="3 4">
    <name type="scientific">Peptococcus niger</name>
    <dbReference type="NCBI Taxonomy" id="2741"/>
    <lineage>
        <taxon>Bacteria</taxon>
        <taxon>Bacillati</taxon>
        <taxon>Bacillota</taxon>
        <taxon>Clostridia</taxon>
        <taxon>Eubacteriales</taxon>
        <taxon>Peptococcaceae</taxon>
        <taxon>Peptococcus</taxon>
    </lineage>
</organism>
<comment type="similarity">
    <text evidence="1">Belongs to the UPF0065 (bug) family.</text>
</comment>
<name>A0A1G6SBS0_PEPNI</name>
<gene>
    <name evidence="3" type="ORF">SAMN04489866_101283</name>
</gene>
<dbReference type="Proteomes" id="UP000198995">
    <property type="component" value="Unassembled WGS sequence"/>
</dbReference>
<feature type="chain" id="PRO_5011700907" evidence="2">
    <location>
        <begin position="23"/>
        <end position="321"/>
    </location>
</feature>
<sequence>MKKLISAGLIVTLLFLVGCSSGTEGKSDEEYPKKDITLIVPFTAGGASDVQARIVEKYFKKEFGVGLIFQYKEGAGGEKGFTELAQAPNDGYTIGTINMPHIVLQPLGRETQFTYKDFDYIGEMVKDPQILAVKSDSEYNTLQDVLEATKKKKLTIGTVGTLTGNYMAALDLMKKANVEFEIVPFEGSADQVIALQGGHVDVIMGNLNDLARDKEQYKMLAISTEKPHEMLPDVKTFKEQGYDVQSEITRLFATPKGIDPKKLEILRKGFANIASNPEYLKEMKNIGQPECWVGGEELEKNIEKENTRYKELLESFDLLKK</sequence>
<dbReference type="STRING" id="2741.SAMN04489866_101283"/>
<dbReference type="Pfam" id="PF03401">
    <property type="entry name" value="TctC"/>
    <property type="match status" value="1"/>
</dbReference>
<dbReference type="PANTHER" id="PTHR42928">
    <property type="entry name" value="TRICARBOXYLATE-BINDING PROTEIN"/>
    <property type="match status" value="1"/>
</dbReference>